<evidence type="ECO:0000259" key="10">
    <source>
        <dbReference type="SMART" id="SM00014"/>
    </source>
</evidence>
<dbReference type="Pfam" id="PF01569">
    <property type="entry name" value="PAP2"/>
    <property type="match status" value="1"/>
</dbReference>
<comment type="similarity">
    <text evidence="7">Belongs to the type 2 lipid phosphate phosphatase family.</text>
</comment>
<feature type="transmembrane region" description="Helical" evidence="9">
    <location>
        <begin position="298"/>
        <end position="320"/>
    </location>
</feature>
<evidence type="ECO:0000256" key="8">
    <source>
        <dbReference type="SAM" id="MobiDB-lite"/>
    </source>
</evidence>
<feature type="transmembrane region" description="Helical" evidence="9">
    <location>
        <begin position="160"/>
        <end position="183"/>
    </location>
</feature>
<comment type="subcellular location">
    <subcellularLocation>
        <location evidence="1">Endoplasmic reticulum membrane</location>
        <topology evidence="1">Multi-pass membrane protein</topology>
    </subcellularLocation>
</comment>
<dbReference type="OrthoDB" id="301434at2759"/>
<dbReference type="CDD" id="cd03388">
    <property type="entry name" value="PAP2_SPPase1"/>
    <property type="match status" value="1"/>
</dbReference>
<gene>
    <name evidence="11" type="ORF">BCV69DRAFT_296285</name>
</gene>
<dbReference type="RefSeq" id="XP_025351140.1">
    <property type="nucleotide sequence ID" value="XM_025493995.1"/>
</dbReference>
<dbReference type="AlphaFoldDB" id="A0A316UFI3"/>
<dbReference type="GO" id="GO:0042392">
    <property type="term" value="F:sphingosine-1-phosphate phosphatase activity"/>
    <property type="evidence" value="ECO:0007669"/>
    <property type="project" value="TreeGrafter"/>
</dbReference>
<evidence type="ECO:0000256" key="9">
    <source>
        <dbReference type="SAM" id="Phobius"/>
    </source>
</evidence>
<feature type="region of interest" description="Disordered" evidence="8">
    <location>
        <begin position="1"/>
        <end position="53"/>
    </location>
</feature>
<dbReference type="GO" id="GO:0005789">
    <property type="term" value="C:endoplasmic reticulum membrane"/>
    <property type="evidence" value="ECO:0007669"/>
    <property type="project" value="UniProtKB-SubCell"/>
</dbReference>
<dbReference type="PANTHER" id="PTHR14969:SF28">
    <property type="entry name" value="DIHYDROSPHINGOSINE 1-PHOSPHATE PHOSPHATASE LCB3-RELATED"/>
    <property type="match status" value="1"/>
</dbReference>
<feature type="domain" description="Phosphatidic acid phosphatase type 2/haloperoxidase" evidence="10">
    <location>
        <begin position="190"/>
        <end position="317"/>
    </location>
</feature>
<keyword evidence="4" id="KW-0256">Endoplasmic reticulum</keyword>
<evidence type="ECO:0000256" key="3">
    <source>
        <dbReference type="ARBA" id="ARBA00022801"/>
    </source>
</evidence>
<dbReference type="SUPFAM" id="SSF48317">
    <property type="entry name" value="Acid phosphatase/Vanadium-dependent haloperoxidase"/>
    <property type="match status" value="1"/>
</dbReference>
<accession>A0A316UFI3</accession>
<evidence type="ECO:0000256" key="2">
    <source>
        <dbReference type="ARBA" id="ARBA00022692"/>
    </source>
</evidence>
<feature type="region of interest" description="Disordered" evidence="8">
    <location>
        <begin position="521"/>
        <end position="602"/>
    </location>
</feature>
<feature type="transmembrane region" description="Helical" evidence="9">
    <location>
        <begin position="362"/>
        <end position="379"/>
    </location>
</feature>
<evidence type="ECO:0000313" key="11">
    <source>
        <dbReference type="EMBL" id="PWN23980.1"/>
    </source>
</evidence>
<evidence type="ECO:0000256" key="1">
    <source>
        <dbReference type="ARBA" id="ARBA00004477"/>
    </source>
</evidence>
<dbReference type="PANTHER" id="PTHR14969">
    <property type="entry name" value="SPHINGOSINE-1-PHOSPHATE PHOSPHOHYDROLASE"/>
    <property type="match status" value="1"/>
</dbReference>
<keyword evidence="3" id="KW-0378">Hydrolase</keyword>
<dbReference type="STRING" id="1684307.A0A316UFI3"/>
<dbReference type="InterPro" id="IPR000326">
    <property type="entry name" value="PAP2/HPO"/>
</dbReference>
<evidence type="ECO:0000256" key="4">
    <source>
        <dbReference type="ARBA" id="ARBA00022824"/>
    </source>
</evidence>
<protein>
    <recommendedName>
        <fullName evidence="10">Phosphatidic acid phosphatase type 2/haloperoxidase domain-containing protein</fullName>
    </recommendedName>
</protein>
<feature type="transmembrane region" description="Helical" evidence="9">
    <location>
        <begin position="421"/>
        <end position="438"/>
    </location>
</feature>
<evidence type="ECO:0000313" key="12">
    <source>
        <dbReference type="Proteomes" id="UP000245942"/>
    </source>
</evidence>
<dbReference type="SMART" id="SM00014">
    <property type="entry name" value="acidPPc"/>
    <property type="match status" value="1"/>
</dbReference>
<dbReference type="Gene3D" id="1.20.144.10">
    <property type="entry name" value="Phosphatidic acid phosphatase type 2/haloperoxidase"/>
    <property type="match status" value="1"/>
</dbReference>
<dbReference type="EMBL" id="KZ819321">
    <property type="protein sequence ID" value="PWN23980.1"/>
    <property type="molecule type" value="Genomic_DNA"/>
</dbReference>
<feature type="compositionally biased region" description="Polar residues" evidence="8">
    <location>
        <begin position="560"/>
        <end position="588"/>
    </location>
</feature>
<keyword evidence="2 9" id="KW-0812">Transmembrane</keyword>
<keyword evidence="6 9" id="KW-0472">Membrane</keyword>
<keyword evidence="12" id="KW-1185">Reference proteome</keyword>
<reference evidence="11 12" key="1">
    <citation type="journal article" date="2018" name="Mol. Biol. Evol.">
        <title>Broad Genomic Sampling Reveals a Smut Pathogenic Ancestry of the Fungal Clade Ustilaginomycotina.</title>
        <authorList>
            <person name="Kijpornyongpan T."/>
            <person name="Mondo S.J."/>
            <person name="Barry K."/>
            <person name="Sandor L."/>
            <person name="Lee J."/>
            <person name="Lipzen A."/>
            <person name="Pangilinan J."/>
            <person name="LaButti K."/>
            <person name="Hainaut M."/>
            <person name="Henrissat B."/>
            <person name="Grigoriev I.V."/>
            <person name="Spatafora J.W."/>
            <person name="Aime M.C."/>
        </authorList>
    </citation>
    <scope>NUCLEOTIDE SEQUENCE [LARGE SCALE GENOMIC DNA]</scope>
    <source>
        <strain evidence="11 12">MCA 4718</strain>
    </source>
</reference>
<dbReference type="GeneID" id="37015729"/>
<feature type="transmembrane region" description="Helical" evidence="9">
    <location>
        <begin position="275"/>
        <end position="292"/>
    </location>
</feature>
<feature type="transmembrane region" description="Helical" evidence="9">
    <location>
        <begin position="232"/>
        <end position="254"/>
    </location>
</feature>
<dbReference type="InterPro" id="IPR036938">
    <property type="entry name" value="PAP2/HPO_sf"/>
</dbReference>
<name>A0A316UFI3_9BASI</name>
<organism evidence="11 12">
    <name type="scientific">Pseudomicrostroma glucosiphilum</name>
    <dbReference type="NCBI Taxonomy" id="1684307"/>
    <lineage>
        <taxon>Eukaryota</taxon>
        <taxon>Fungi</taxon>
        <taxon>Dikarya</taxon>
        <taxon>Basidiomycota</taxon>
        <taxon>Ustilaginomycotina</taxon>
        <taxon>Exobasidiomycetes</taxon>
        <taxon>Microstromatales</taxon>
        <taxon>Microstromatales incertae sedis</taxon>
        <taxon>Pseudomicrostroma</taxon>
    </lineage>
</organism>
<evidence type="ECO:0000256" key="6">
    <source>
        <dbReference type="ARBA" id="ARBA00023136"/>
    </source>
</evidence>
<keyword evidence="5 9" id="KW-1133">Transmembrane helix</keyword>
<proteinExistence type="inferred from homology"/>
<sequence>MVAPSSSSSSFPELKRNSSPSNAPDIPRISSPDLAALGSYRGGPSPALSVGSAAGSLRQSKRDLIRSKNPPPHHVSKLENVIGASHSGKAKVKQTKEATEEHTGGAITTDVGILGDDVYDEYLSPAVAYLRRWLVWSLRKETKFLAWHQPKVRTPFLDRYFVYTSLFGTHSFFLIFLPTAFWIGNRYFGRGLVNTLAFGVYLSSAIKDLFCVPRPYSPPVTRLTVGTTHLEFGFPSTHSTNSVGTALYIYLWVLSLRERPDVVSQSVATALSSRLWEVGLGFYVFSVVYGRIYAGMHSMMDCFAGSTLGAGITLVQWFGADYIERFLEIEGWTVPLVLIPSCLFMVYVHPEPLDDCPCFEDAIAFISVVLGVSLGRWASLRWTMFGKLVEDPFAPGRAAANATLQSSTTALDKSTSAGRSLLVLVLGIACIFCVRVVIKTACKLVLPSMFRFVDRSFGLVLPRRHYVPSSEYTDVPMNNIIRSPSFIDIPNSFTPTVTPAANPGQEASTSTGILARLAALQDQGRSRPDSPVSVFSDDDLSRPGSPDNHNLSLPAGGSSTGVKQGLSQPQQRSAISPPSRSGATSPYLQQFGPPPRSTLSVPITHPVGQGGAELPSDKVANAIAGNLSEDERKRQLAQEQGLVTHYDIDVLTKVLVYSNIGFFAASIIPAFFEQKPARYGMASR</sequence>
<dbReference type="Proteomes" id="UP000245942">
    <property type="component" value="Unassembled WGS sequence"/>
</dbReference>
<feature type="compositionally biased region" description="Low complexity" evidence="8">
    <location>
        <begin position="1"/>
        <end position="10"/>
    </location>
</feature>
<feature type="transmembrane region" description="Helical" evidence="9">
    <location>
        <begin position="332"/>
        <end position="350"/>
    </location>
</feature>
<evidence type="ECO:0000256" key="7">
    <source>
        <dbReference type="ARBA" id="ARBA00038324"/>
    </source>
</evidence>
<evidence type="ECO:0000256" key="5">
    <source>
        <dbReference type="ARBA" id="ARBA00022989"/>
    </source>
</evidence>